<evidence type="ECO:0000313" key="2">
    <source>
        <dbReference type="EMBL" id="CAF4798996.1"/>
    </source>
</evidence>
<dbReference type="Proteomes" id="UP000681720">
    <property type="component" value="Unassembled WGS sequence"/>
</dbReference>
<feature type="non-terminal residue" evidence="2">
    <location>
        <position position="1"/>
    </location>
</feature>
<dbReference type="AlphaFoldDB" id="A0A8S3B5P1"/>
<accession>A0A8S3B5P1</accession>
<organism evidence="2 3">
    <name type="scientific">Rotaria magnacalcarata</name>
    <dbReference type="NCBI Taxonomy" id="392030"/>
    <lineage>
        <taxon>Eukaryota</taxon>
        <taxon>Metazoa</taxon>
        <taxon>Spiralia</taxon>
        <taxon>Gnathifera</taxon>
        <taxon>Rotifera</taxon>
        <taxon>Eurotatoria</taxon>
        <taxon>Bdelloidea</taxon>
        <taxon>Philodinida</taxon>
        <taxon>Philodinidae</taxon>
        <taxon>Rotaria</taxon>
    </lineage>
</organism>
<reference evidence="2" key="1">
    <citation type="submission" date="2021-02" db="EMBL/GenBank/DDBJ databases">
        <authorList>
            <person name="Nowell W R."/>
        </authorList>
    </citation>
    <scope>NUCLEOTIDE SEQUENCE</scope>
</reference>
<feature type="non-terminal residue" evidence="2">
    <location>
        <position position="61"/>
    </location>
</feature>
<feature type="compositionally biased region" description="Basic residues" evidence="1">
    <location>
        <begin position="1"/>
        <end position="10"/>
    </location>
</feature>
<dbReference type="EMBL" id="CAJOBJ010149468">
    <property type="protein sequence ID" value="CAF4798996.1"/>
    <property type="molecule type" value="Genomic_DNA"/>
</dbReference>
<evidence type="ECO:0000313" key="3">
    <source>
        <dbReference type="Proteomes" id="UP000681720"/>
    </source>
</evidence>
<feature type="compositionally biased region" description="Low complexity" evidence="1">
    <location>
        <begin position="52"/>
        <end position="61"/>
    </location>
</feature>
<name>A0A8S3B5P1_9BILA</name>
<sequence>KKHKKRSSKHGHGESSKHADSEKVTEERKSGPTKFADQQQVPSAAPVVNAYQQQQQQQVIS</sequence>
<feature type="region of interest" description="Disordered" evidence="1">
    <location>
        <begin position="1"/>
        <end position="61"/>
    </location>
</feature>
<proteinExistence type="predicted"/>
<gene>
    <name evidence="2" type="ORF">GIL414_LOCUS47075</name>
</gene>
<protein>
    <submittedName>
        <fullName evidence="2">Uncharacterized protein</fullName>
    </submittedName>
</protein>
<comment type="caution">
    <text evidence="2">The sequence shown here is derived from an EMBL/GenBank/DDBJ whole genome shotgun (WGS) entry which is preliminary data.</text>
</comment>
<evidence type="ECO:0000256" key="1">
    <source>
        <dbReference type="SAM" id="MobiDB-lite"/>
    </source>
</evidence>
<feature type="compositionally biased region" description="Basic and acidic residues" evidence="1">
    <location>
        <begin position="11"/>
        <end position="30"/>
    </location>
</feature>